<dbReference type="InterPro" id="IPR001251">
    <property type="entry name" value="CRAL-TRIO_dom"/>
</dbReference>
<dbReference type="EMBL" id="JABSTV010001252">
    <property type="protein sequence ID" value="KAH7946999.1"/>
    <property type="molecule type" value="Genomic_DNA"/>
</dbReference>
<dbReference type="VEuPathDB" id="VectorBase:RSAN_037914"/>
<dbReference type="Gene3D" id="2.60.120.680">
    <property type="entry name" value="GOLD domain"/>
    <property type="match status" value="1"/>
</dbReference>
<dbReference type="InterPro" id="IPR036598">
    <property type="entry name" value="GOLD_dom_sf"/>
</dbReference>
<name>A0A9D4PM39_RHISA</name>
<dbReference type="SUPFAM" id="SSF101576">
    <property type="entry name" value="Supernatant protein factor (SPF), C-terminal domain"/>
    <property type="match status" value="1"/>
</dbReference>
<dbReference type="PROSITE" id="PS50191">
    <property type="entry name" value="CRAL_TRIO"/>
    <property type="match status" value="2"/>
</dbReference>
<evidence type="ECO:0008006" key="5">
    <source>
        <dbReference type="Google" id="ProtNLM"/>
    </source>
</evidence>
<dbReference type="SUPFAM" id="SSF52087">
    <property type="entry name" value="CRAL/TRIO domain"/>
    <property type="match status" value="2"/>
</dbReference>
<dbReference type="PANTHER" id="PTHR23324:SF83">
    <property type="entry name" value="SEC14-LIKE PROTEIN 2"/>
    <property type="match status" value="1"/>
</dbReference>
<evidence type="ECO:0000259" key="2">
    <source>
        <dbReference type="PROSITE" id="PS50866"/>
    </source>
</evidence>
<dbReference type="SUPFAM" id="SSF46938">
    <property type="entry name" value="CRAL/TRIO N-terminal domain"/>
    <property type="match status" value="2"/>
</dbReference>
<dbReference type="VEuPathDB" id="VectorBase:RSAN_034752"/>
<dbReference type="InterPro" id="IPR011074">
    <property type="entry name" value="CRAL/TRIO_N_dom"/>
</dbReference>
<evidence type="ECO:0000313" key="4">
    <source>
        <dbReference type="Proteomes" id="UP000821837"/>
    </source>
</evidence>
<dbReference type="PROSITE" id="PS50866">
    <property type="entry name" value="GOLD"/>
    <property type="match status" value="1"/>
</dbReference>
<dbReference type="InterPro" id="IPR036273">
    <property type="entry name" value="CRAL/TRIO_N_dom_sf"/>
</dbReference>
<dbReference type="Pfam" id="PF03765">
    <property type="entry name" value="CRAL_TRIO_N"/>
    <property type="match status" value="1"/>
</dbReference>
<dbReference type="InterPro" id="IPR009038">
    <property type="entry name" value="GOLD_dom"/>
</dbReference>
<dbReference type="Gene3D" id="3.40.525.10">
    <property type="entry name" value="CRAL-TRIO lipid binding domain"/>
    <property type="match status" value="2"/>
</dbReference>
<feature type="domain" description="CRAL-TRIO" evidence="1">
    <location>
        <begin position="70"/>
        <end position="235"/>
    </location>
</feature>
<dbReference type="InterPro" id="IPR051064">
    <property type="entry name" value="SEC14/CRAL-TRIO_domain"/>
</dbReference>
<organism evidence="3 4">
    <name type="scientific">Rhipicephalus sanguineus</name>
    <name type="common">Brown dog tick</name>
    <name type="synonym">Ixodes sanguineus</name>
    <dbReference type="NCBI Taxonomy" id="34632"/>
    <lineage>
        <taxon>Eukaryota</taxon>
        <taxon>Metazoa</taxon>
        <taxon>Ecdysozoa</taxon>
        <taxon>Arthropoda</taxon>
        <taxon>Chelicerata</taxon>
        <taxon>Arachnida</taxon>
        <taxon>Acari</taxon>
        <taxon>Parasitiformes</taxon>
        <taxon>Ixodida</taxon>
        <taxon>Ixodoidea</taxon>
        <taxon>Ixodidae</taxon>
        <taxon>Rhipicephalinae</taxon>
        <taxon>Rhipicephalus</taxon>
        <taxon>Rhipicephalus</taxon>
    </lineage>
</organism>
<reference evidence="3" key="1">
    <citation type="journal article" date="2020" name="Cell">
        <title>Large-Scale Comparative Analyses of Tick Genomes Elucidate Their Genetic Diversity and Vector Capacities.</title>
        <authorList>
            <consortium name="Tick Genome and Microbiome Consortium (TIGMIC)"/>
            <person name="Jia N."/>
            <person name="Wang J."/>
            <person name="Shi W."/>
            <person name="Du L."/>
            <person name="Sun Y."/>
            <person name="Zhan W."/>
            <person name="Jiang J.F."/>
            <person name="Wang Q."/>
            <person name="Zhang B."/>
            <person name="Ji P."/>
            <person name="Bell-Sakyi L."/>
            <person name="Cui X.M."/>
            <person name="Yuan T.T."/>
            <person name="Jiang B.G."/>
            <person name="Yang W.F."/>
            <person name="Lam T.T."/>
            <person name="Chang Q.C."/>
            <person name="Ding S.J."/>
            <person name="Wang X.J."/>
            <person name="Zhu J.G."/>
            <person name="Ruan X.D."/>
            <person name="Zhao L."/>
            <person name="Wei J.T."/>
            <person name="Ye R.Z."/>
            <person name="Que T.C."/>
            <person name="Du C.H."/>
            <person name="Zhou Y.H."/>
            <person name="Cheng J.X."/>
            <person name="Dai P.F."/>
            <person name="Guo W.B."/>
            <person name="Han X.H."/>
            <person name="Huang E.J."/>
            <person name="Li L.F."/>
            <person name="Wei W."/>
            <person name="Gao Y.C."/>
            <person name="Liu J.Z."/>
            <person name="Shao H.Z."/>
            <person name="Wang X."/>
            <person name="Wang C.C."/>
            <person name="Yang T.C."/>
            <person name="Huo Q.B."/>
            <person name="Li W."/>
            <person name="Chen H.Y."/>
            <person name="Chen S.E."/>
            <person name="Zhou L.G."/>
            <person name="Ni X.B."/>
            <person name="Tian J.H."/>
            <person name="Sheng Y."/>
            <person name="Liu T."/>
            <person name="Pan Y.S."/>
            <person name="Xia L.Y."/>
            <person name="Li J."/>
            <person name="Zhao F."/>
            <person name="Cao W.C."/>
        </authorList>
    </citation>
    <scope>NUCLEOTIDE SEQUENCE</scope>
    <source>
        <strain evidence="3">Rsan-2018</strain>
    </source>
</reference>
<evidence type="ECO:0000259" key="1">
    <source>
        <dbReference type="PROSITE" id="PS50191"/>
    </source>
</evidence>
<proteinExistence type="predicted"/>
<comment type="caution">
    <text evidence="3">The sequence shown here is derived from an EMBL/GenBank/DDBJ whole genome shotgun (WGS) entry which is preliminary data.</text>
</comment>
<sequence>MANDAQERAALEQLKETLKDVWQEQFTDAYLMRWLRARDLDVDKAGDLLRKNLRWREENKIDTLVERYECHPIIKQYFPGGIFNHDREGSPIYIIPIGSGDFKGMLQCLSKEELVMYVVYVLECMQRERESQSRKLGKLIEKSVFLFDWENFSLRQVYSWQVVDYIRALVGLYENNYPETLKLGLLVNNGWLPSLLEYVDPSQLPAQWGGTIVHPEGGARCTHIIGPGGDLPDAVSRGGGALAVDPEAVSCFLERGRSMEVPVEVEVPGAKLHWRLQAKDVGFALWRVSGEDRVQLKEAVRDIWQEQFTDPYLLRWLRARDFDVTKAQELLRKVGMLQCVSKEDIVRHVIYTMEFMQRDMDSQTRKLGKTVNTFLFLIDYEGFSLKQVTSWQVLDLTRSLTGLYENHYPETLKLGILINTPSFFPMFWKFIRPFMTERTVNKLHLFTHDGWQQVLLKHVDPSQLPAHWGGTIVDPIGGARCTHVIGPGGELPVAVSRGGGGLATDPEAVNCFLEHGRSIEVPVHVEAAGAKLHWRFQARDVSFALWKTNGETRVQMLAPRRIACDRDPECGQMLCKEPGTYTFFFDNSFSWFTGKQLSYVIRVHHEPVASVEDTIKS</sequence>
<accession>A0A9D4PM39</accession>
<dbReference type="SMART" id="SM00516">
    <property type="entry name" value="SEC14"/>
    <property type="match status" value="2"/>
</dbReference>
<dbReference type="PANTHER" id="PTHR23324">
    <property type="entry name" value="SEC14 RELATED PROTEIN"/>
    <property type="match status" value="1"/>
</dbReference>
<dbReference type="CDD" id="cd00170">
    <property type="entry name" value="SEC14"/>
    <property type="match status" value="2"/>
</dbReference>
<evidence type="ECO:0000313" key="3">
    <source>
        <dbReference type="EMBL" id="KAH7946999.1"/>
    </source>
</evidence>
<dbReference type="Proteomes" id="UP000821837">
    <property type="component" value="Chromosome 6"/>
</dbReference>
<feature type="domain" description="GOLD" evidence="2">
    <location>
        <begin position="506"/>
        <end position="603"/>
    </location>
</feature>
<protein>
    <recommendedName>
        <fullName evidence="5">SEC14-like protein 2</fullName>
    </recommendedName>
</protein>
<dbReference type="Pfam" id="PF00650">
    <property type="entry name" value="CRAL_TRIO"/>
    <property type="match status" value="2"/>
</dbReference>
<dbReference type="InterPro" id="IPR036865">
    <property type="entry name" value="CRAL-TRIO_dom_sf"/>
</dbReference>
<reference evidence="3" key="2">
    <citation type="submission" date="2021-09" db="EMBL/GenBank/DDBJ databases">
        <authorList>
            <person name="Jia N."/>
            <person name="Wang J."/>
            <person name="Shi W."/>
            <person name="Du L."/>
            <person name="Sun Y."/>
            <person name="Zhan W."/>
            <person name="Jiang J."/>
            <person name="Wang Q."/>
            <person name="Zhang B."/>
            <person name="Ji P."/>
            <person name="Sakyi L.B."/>
            <person name="Cui X."/>
            <person name="Yuan T."/>
            <person name="Jiang B."/>
            <person name="Yang W."/>
            <person name="Lam T.T.-Y."/>
            <person name="Chang Q."/>
            <person name="Ding S."/>
            <person name="Wang X."/>
            <person name="Zhu J."/>
            <person name="Ruan X."/>
            <person name="Zhao L."/>
            <person name="Wei J."/>
            <person name="Que T."/>
            <person name="Du C."/>
            <person name="Cheng J."/>
            <person name="Dai P."/>
            <person name="Han X."/>
            <person name="Huang E."/>
            <person name="Gao Y."/>
            <person name="Liu J."/>
            <person name="Shao H."/>
            <person name="Ye R."/>
            <person name="Li L."/>
            <person name="Wei W."/>
            <person name="Wang X."/>
            <person name="Wang C."/>
            <person name="Huo Q."/>
            <person name="Li W."/>
            <person name="Guo W."/>
            <person name="Chen H."/>
            <person name="Chen S."/>
            <person name="Zhou L."/>
            <person name="Zhou L."/>
            <person name="Ni X."/>
            <person name="Tian J."/>
            <person name="Zhou Y."/>
            <person name="Sheng Y."/>
            <person name="Liu T."/>
            <person name="Pan Y."/>
            <person name="Xia L."/>
            <person name="Li J."/>
            <person name="Zhao F."/>
            <person name="Cao W."/>
        </authorList>
    </citation>
    <scope>NUCLEOTIDE SEQUENCE</scope>
    <source>
        <strain evidence="3">Rsan-2018</strain>
        <tissue evidence="3">Larvae</tissue>
    </source>
</reference>
<dbReference type="AlphaFoldDB" id="A0A9D4PM39"/>
<dbReference type="GO" id="GO:0005737">
    <property type="term" value="C:cytoplasm"/>
    <property type="evidence" value="ECO:0007669"/>
    <property type="project" value="TreeGrafter"/>
</dbReference>
<dbReference type="SMART" id="SM01100">
    <property type="entry name" value="CRAL_TRIO_N"/>
    <property type="match status" value="2"/>
</dbReference>
<dbReference type="Gene3D" id="1.10.8.20">
    <property type="entry name" value="N-terminal domain of phosphatidylinositol transfer protein sec14p"/>
    <property type="match status" value="1"/>
</dbReference>
<feature type="domain" description="CRAL-TRIO" evidence="1">
    <location>
        <begin position="305"/>
        <end position="476"/>
    </location>
</feature>
<gene>
    <name evidence="3" type="ORF">HPB52_007105</name>
</gene>
<keyword evidence="4" id="KW-1185">Reference proteome</keyword>